<dbReference type="PANTHER" id="PTHR30629:SF2">
    <property type="entry name" value="PROPHAGE INTEGRASE INTS-RELATED"/>
    <property type="match status" value="1"/>
</dbReference>
<accession>A0AB39XE52</accession>
<dbReference type="GO" id="GO:0003677">
    <property type="term" value="F:DNA binding"/>
    <property type="evidence" value="ECO:0007669"/>
    <property type="project" value="UniProtKB-KW"/>
</dbReference>
<evidence type="ECO:0000256" key="2">
    <source>
        <dbReference type="ARBA" id="ARBA00022908"/>
    </source>
</evidence>
<dbReference type="GO" id="GO:0015074">
    <property type="term" value="P:DNA integration"/>
    <property type="evidence" value="ECO:0007669"/>
    <property type="project" value="UniProtKB-KW"/>
</dbReference>
<comment type="similarity">
    <text evidence="1">Belongs to the 'phage' integrase family.</text>
</comment>
<feature type="region of interest" description="Disordered" evidence="3">
    <location>
        <begin position="143"/>
        <end position="163"/>
    </location>
</feature>
<dbReference type="InterPro" id="IPR050808">
    <property type="entry name" value="Phage_Integrase"/>
</dbReference>
<dbReference type="InterPro" id="IPR025166">
    <property type="entry name" value="Integrase_DNA_bind_dom"/>
</dbReference>
<organism evidence="5">
    <name type="scientific">Bradyrhizobium sp. LLZ17</name>
    <dbReference type="NCBI Taxonomy" id="3239388"/>
    <lineage>
        <taxon>Bacteria</taxon>
        <taxon>Pseudomonadati</taxon>
        <taxon>Pseudomonadota</taxon>
        <taxon>Alphaproteobacteria</taxon>
        <taxon>Hyphomicrobiales</taxon>
        <taxon>Nitrobacteraceae</taxon>
        <taxon>Bradyrhizobium</taxon>
    </lineage>
</organism>
<feature type="domain" description="Integrase DNA-binding" evidence="4">
    <location>
        <begin position="5"/>
        <end position="110"/>
    </location>
</feature>
<reference evidence="5" key="1">
    <citation type="submission" date="2024-08" db="EMBL/GenBank/DDBJ databases">
        <authorList>
            <person name="Chaddad Z."/>
            <person name="Lamrabet M."/>
            <person name="Bouhnik O."/>
            <person name="Alami S."/>
            <person name="Wipf D."/>
            <person name="Courty P.E."/>
            <person name="Missbah El Idrissi M."/>
        </authorList>
    </citation>
    <scope>NUCLEOTIDE SEQUENCE</scope>
    <source>
        <strain evidence="5">LLZ17</strain>
    </source>
</reference>
<name>A0AB39XE52_9BRAD</name>
<evidence type="ECO:0000256" key="3">
    <source>
        <dbReference type="SAM" id="MobiDB-lite"/>
    </source>
</evidence>
<dbReference type="Pfam" id="PF13356">
    <property type="entry name" value="Arm-DNA-bind_3"/>
    <property type="match status" value="1"/>
</dbReference>
<feature type="compositionally biased region" description="Basic residues" evidence="3">
    <location>
        <begin position="143"/>
        <end position="154"/>
    </location>
</feature>
<evidence type="ECO:0000259" key="4">
    <source>
        <dbReference type="Pfam" id="PF13356"/>
    </source>
</evidence>
<dbReference type="EMBL" id="CP165734">
    <property type="protein sequence ID" value="XDV55268.1"/>
    <property type="molecule type" value="Genomic_DNA"/>
</dbReference>
<dbReference type="InterPro" id="IPR038488">
    <property type="entry name" value="Integrase_DNA-bd_sf"/>
</dbReference>
<keyword evidence="5" id="KW-0238">DNA-binding</keyword>
<dbReference type="RefSeq" id="WP_369719723.1">
    <property type="nucleotide sequence ID" value="NZ_CP165734.1"/>
</dbReference>
<evidence type="ECO:0000256" key="1">
    <source>
        <dbReference type="ARBA" id="ARBA00008857"/>
    </source>
</evidence>
<dbReference type="Gene3D" id="3.30.160.390">
    <property type="entry name" value="Integrase, DNA-binding domain"/>
    <property type="match status" value="1"/>
</dbReference>
<keyword evidence="2" id="KW-0229">DNA integration</keyword>
<evidence type="ECO:0000313" key="5">
    <source>
        <dbReference type="EMBL" id="XDV55268.1"/>
    </source>
</evidence>
<dbReference type="PANTHER" id="PTHR30629">
    <property type="entry name" value="PROPHAGE INTEGRASE"/>
    <property type="match status" value="1"/>
</dbReference>
<sequence length="163" mass="18033">MAKTLTAAAVKNYRPGKKRREIPDGGCPGLHLVVQPSGAKSWALRYRRPDKRTAKLVLGSVFERDGQERDNKLEEPDTKPVIGGHLTLAAAHLLVAELRHQIAQGRDPGAAYLVDRERRRAATLDRAANTSVQLREILLNNTRARRPAAGKNKRGSSVFDLRT</sequence>
<protein>
    <submittedName>
        <fullName evidence="5">Arm DNA-binding domain-containing protein</fullName>
    </submittedName>
</protein>
<dbReference type="AlphaFoldDB" id="A0AB39XE52"/>
<gene>
    <name evidence="5" type="ORF">AB8Z38_20900</name>
</gene>
<proteinExistence type="inferred from homology"/>